<dbReference type="AlphaFoldDB" id="W2K7S8"/>
<gene>
    <name evidence="2" type="ORF">L917_19045</name>
</gene>
<feature type="region of interest" description="Disordered" evidence="1">
    <location>
        <begin position="1"/>
        <end position="40"/>
    </location>
</feature>
<evidence type="ECO:0000256" key="1">
    <source>
        <dbReference type="SAM" id="MobiDB-lite"/>
    </source>
</evidence>
<accession>W2K7S8</accession>
<sequence length="120" mass="13543">MFPKPVMVVPHDAWSRRGDRGTEGRKRKSHAHRSASRKHRCSTSAQLSRCSWSSISYKHNLIQFMVITHSCPTFLSMFERAVTSSVKKRKPESGCEVNDAPFSREVMAHDDPHCSCAPTG</sequence>
<feature type="compositionally biased region" description="Basic residues" evidence="1">
    <location>
        <begin position="25"/>
        <end position="40"/>
    </location>
</feature>
<evidence type="ECO:0000313" key="2">
    <source>
        <dbReference type="EMBL" id="ETL80470.1"/>
    </source>
</evidence>
<dbReference type="Proteomes" id="UP000054423">
    <property type="component" value="Unassembled WGS sequence"/>
</dbReference>
<name>W2K7S8_PHYNI</name>
<organism evidence="2">
    <name type="scientific">Phytophthora nicotianae</name>
    <name type="common">Potato buckeye rot agent</name>
    <name type="synonym">Phytophthora parasitica</name>
    <dbReference type="NCBI Taxonomy" id="4792"/>
    <lineage>
        <taxon>Eukaryota</taxon>
        <taxon>Sar</taxon>
        <taxon>Stramenopiles</taxon>
        <taxon>Oomycota</taxon>
        <taxon>Peronosporomycetes</taxon>
        <taxon>Peronosporales</taxon>
        <taxon>Peronosporaceae</taxon>
        <taxon>Phytophthora</taxon>
    </lineage>
</organism>
<dbReference type="EMBL" id="KI682734">
    <property type="protein sequence ID" value="ETL80470.1"/>
    <property type="molecule type" value="Genomic_DNA"/>
</dbReference>
<reference evidence="2" key="1">
    <citation type="submission" date="2013-11" db="EMBL/GenBank/DDBJ databases">
        <title>The Genome Sequence of Phytophthora parasitica CHvinca01.</title>
        <authorList>
            <consortium name="The Broad Institute Genomics Platform"/>
            <person name="Russ C."/>
            <person name="Tyler B."/>
            <person name="Panabieres F."/>
            <person name="Shan W."/>
            <person name="Tripathy S."/>
            <person name="Grunwald N."/>
            <person name="Machado M."/>
            <person name="Johnson C.S."/>
            <person name="Arredondo F."/>
            <person name="Hong C."/>
            <person name="Coffey M."/>
            <person name="Young S.K."/>
            <person name="Zeng Q."/>
            <person name="Gargeya S."/>
            <person name="Fitzgerald M."/>
            <person name="Abouelleil A."/>
            <person name="Alvarado L."/>
            <person name="Chapman S.B."/>
            <person name="Gainer-Dewar J."/>
            <person name="Goldberg J."/>
            <person name="Griggs A."/>
            <person name="Gujja S."/>
            <person name="Hansen M."/>
            <person name="Howarth C."/>
            <person name="Imamovic A."/>
            <person name="Ireland A."/>
            <person name="Larimer J."/>
            <person name="McCowan C."/>
            <person name="Murphy C."/>
            <person name="Pearson M."/>
            <person name="Poon T.W."/>
            <person name="Priest M."/>
            <person name="Roberts A."/>
            <person name="Saif S."/>
            <person name="Shea T."/>
            <person name="Sykes S."/>
            <person name="Wortman J."/>
            <person name="Nusbaum C."/>
            <person name="Birren B."/>
        </authorList>
    </citation>
    <scope>NUCLEOTIDE SEQUENCE [LARGE SCALE GENOMIC DNA]</scope>
    <source>
        <strain evidence="2">CHvinca01</strain>
    </source>
</reference>
<proteinExistence type="predicted"/>
<feature type="compositionally biased region" description="Basic and acidic residues" evidence="1">
    <location>
        <begin position="13"/>
        <end position="24"/>
    </location>
</feature>
<protein>
    <submittedName>
        <fullName evidence="2">Uncharacterized protein</fullName>
    </submittedName>
</protein>